<dbReference type="SMART" id="SM01219">
    <property type="entry name" value="Frataxin_Cyay"/>
    <property type="match status" value="1"/>
</dbReference>
<evidence type="ECO:0000256" key="4">
    <source>
        <dbReference type="HAMAP-Rule" id="MF_00142"/>
    </source>
</evidence>
<dbReference type="NCBIfam" id="TIGR03421">
    <property type="entry name" value="FeS_CyaY"/>
    <property type="match status" value="1"/>
</dbReference>
<dbReference type="STRING" id="62928.azo3652"/>
<dbReference type="Proteomes" id="UP000002588">
    <property type="component" value="Chromosome"/>
</dbReference>
<dbReference type="AlphaFoldDB" id="A1KBR2"/>
<dbReference type="Gene3D" id="3.30.920.10">
    <property type="entry name" value="Frataxin/CyaY"/>
    <property type="match status" value="1"/>
</dbReference>
<dbReference type="KEGG" id="azo:azo3652"/>
<dbReference type="HOGENOM" id="CLU_080880_3_0_4"/>
<dbReference type="GO" id="GO:0008199">
    <property type="term" value="F:ferric iron binding"/>
    <property type="evidence" value="ECO:0007669"/>
    <property type="project" value="InterPro"/>
</dbReference>
<evidence type="ECO:0000313" key="5">
    <source>
        <dbReference type="EMBL" id="CAL96268.1"/>
    </source>
</evidence>
<dbReference type="GO" id="GO:0005737">
    <property type="term" value="C:cytoplasm"/>
    <property type="evidence" value="ECO:0007669"/>
    <property type="project" value="UniProtKB-ARBA"/>
</dbReference>
<dbReference type="InterPro" id="IPR036524">
    <property type="entry name" value="Frataxin/CyaY_sf"/>
</dbReference>
<proteinExistence type="inferred from homology"/>
<protein>
    <recommendedName>
        <fullName evidence="4">Iron-sulfur cluster assembly protein CyaY</fullName>
    </recommendedName>
</protein>
<evidence type="ECO:0000313" key="6">
    <source>
        <dbReference type="Proteomes" id="UP000002588"/>
    </source>
</evidence>
<keyword evidence="3 4" id="KW-0408">Iron</keyword>
<comment type="function">
    <text evidence="4">Involved in iron-sulfur (Fe-S) cluster assembly. May act as a regulator of Fe-S biogenesis.</text>
</comment>
<keyword evidence="2 4" id="KW-0479">Metal-binding</keyword>
<dbReference type="PROSITE" id="PS50810">
    <property type="entry name" value="FRATAXIN_2"/>
    <property type="match status" value="1"/>
</dbReference>
<keyword evidence="6" id="KW-1185">Reference proteome</keyword>
<dbReference type="GO" id="GO:0016226">
    <property type="term" value="P:iron-sulfur cluster assembly"/>
    <property type="evidence" value="ECO:0007669"/>
    <property type="project" value="UniProtKB-UniRule"/>
</dbReference>
<dbReference type="HAMAP" id="MF_00142">
    <property type="entry name" value="CyaY"/>
    <property type="match status" value="1"/>
</dbReference>
<gene>
    <name evidence="4 5" type="primary">cyaY</name>
    <name evidence="5" type="ordered locus">azo3652</name>
</gene>
<dbReference type="SUPFAM" id="SSF55387">
    <property type="entry name" value="Frataxin/Nqo15-like"/>
    <property type="match status" value="1"/>
</dbReference>
<dbReference type="EMBL" id="AM406670">
    <property type="protein sequence ID" value="CAL96268.1"/>
    <property type="molecule type" value="Genomic_DNA"/>
</dbReference>
<dbReference type="InterPro" id="IPR047584">
    <property type="entry name" value="CyaY"/>
</dbReference>
<reference evidence="5 6" key="1">
    <citation type="journal article" date="2006" name="Nat. Biotechnol.">
        <title>Complete genome of the mutualistic, N2-fixing grass endophyte Azoarcus sp. strain BH72.</title>
        <authorList>
            <person name="Krause A."/>
            <person name="Ramakumar A."/>
            <person name="Bartels D."/>
            <person name="Battistoni F."/>
            <person name="Bekel T."/>
            <person name="Boch J."/>
            <person name="Boehm M."/>
            <person name="Friedrich F."/>
            <person name="Hurek T."/>
            <person name="Krause L."/>
            <person name="Linke B."/>
            <person name="McHardy A.C."/>
            <person name="Sarkar A."/>
            <person name="Schneiker S."/>
            <person name="Syed A.A."/>
            <person name="Thauer R."/>
            <person name="Vorhoelter F.-J."/>
            <person name="Weidner S."/>
            <person name="Puehler A."/>
            <person name="Reinhold-Hurek B."/>
            <person name="Kaiser O."/>
            <person name="Goesmann A."/>
        </authorList>
    </citation>
    <scope>NUCLEOTIDE SEQUENCE [LARGE SCALE GENOMIC DNA]</scope>
    <source>
        <strain evidence="5 6">BH72</strain>
    </source>
</reference>
<comment type="similarity">
    <text evidence="1 4">Belongs to the frataxin family.</text>
</comment>
<name>A1KBR2_AZOSB</name>
<dbReference type="eggNOG" id="COG1965">
    <property type="taxonomic scope" value="Bacteria"/>
</dbReference>
<evidence type="ECO:0000256" key="3">
    <source>
        <dbReference type="ARBA" id="ARBA00023004"/>
    </source>
</evidence>
<accession>A1KBR2</accession>
<evidence type="ECO:0000256" key="1">
    <source>
        <dbReference type="ARBA" id="ARBA00008183"/>
    </source>
</evidence>
<dbReference type="Pfam" id="PF01491">
    <property type="entry name" value="Frataxin_Cyay"/>
    <property type="match status" value="1"/>
</dbReference>
<evidence type="ECO:0000256" key="2">
    <source>
        <dbReference type="ARBA" id="ARBA00022723"/>
    </source>
</evidence>
<sequence length="125" mass="13667">MAVGQKNEMLTEGVGMDESVFEALAERELERIEAALEDCGAELDIERKPGGVLEIEFEDATKMIINRHAIAREIWVAARSGGFHFRPEGGRWVSTRDAAEDLYAVISRVVSEQGGHPVALAPSSD</sequence>
<organism evidence="5 6">
    <name type="scientific">Azoarcus sp. (strain BH72)</name>
    <dbReference type="NCBI Taxonomy" id="418699"/>
    <lineage>
        <taxon>Bacteria</taxon>
        <taxon>Pseudomonadati</taxon>
        <taxon>Pseudomonadota</taxon>
        <taxon>Betaproteobacteria</taxon>
        <taxon>Rhodocyclales</taxon>
        <taxon>Zoogloeaceae</taxon>
        <taxon>Azoarcus</taxon>
    </lineage>
</organism>
<dbReference type="InterPro" id="IPR002908">
    <property type="entry name" value="Frataxin/CyaY"/>
</dbReference>